<dbReference type="Pfam" id="PF05036">
    <property type="entry name" value="SPOR"/>
    <property type="match status" value="1"/>
</dbReference>
<dbReference type="InterPro" id="IPR007730">
    <property type="entry name" value="SPOR-like_dom"/>
</dbReference>
<dbReference type="GO" id="GO:0030428">
    <property type="term" value="C:cell septum"/>
    <property type="evidence" value="ECO:0007669"/>
    <property type="project" value="TreeGrafter"/>
</dbReference>
<keyword evidence="2" id="KW-0812">Transmembrane</keyword>
<organism evidence="4">
    <name type="scientific">hydrothermal vent metagenome</name>
    <dbReference type="NCBI Taxonomy" id="652676"/>
    <lineage>
        <taxon>unclassified sequences</taxon>
        <taxon>metagenomes</taxon>
        <taxon>ecological metagenomes</taxon>
    </lineage>
</organism>
<feature type="compositionally biased region" description="Low complexity" evidence="1">
    <location>
        <begin position="90"/>
        <end position="99"/>
    </location>
</feature>
<reference evidence="4" key="1">
    <citation type="submission" date="2018-06" db="EMBL/GenBank/DDBJ databases">
        <authorList>
            <person name="Zhirakovskaya E."/>
        </authorList>
    </citation>
    <scope>NUCLEOTIDE SEQUENCE</scope>
</reference>
<evidence type="ECO:0000256" key="1">
    <source>
        <dbReference type="SAM" id="MobiDB-lite"/>
    </source>
</evidence>
<dbReference type="SUPFAM" id="SSF110997">
    <property type="entry name" value="Sporulation related repeat"/>
    <property type="match status" value="1"/>
</dbReference>
<name>A0A3B0YQM4_9ZZZZ</name>
<dbReference type="GO" id="GO:0042834">
    <property type="term" value="F:peptidoglycan binding"/>
    <property type="evidence" value="ECO:0007669"/>
    <property type="project" value="InterPro"/>
</dbReference>
<feature type="region of interest" description="Disordered" evidence="1">
    <location>
        <begin position="80"/>
        <end position="99"/>
    </location>
</feature>
<keyword evidence="2" id="KW-0472">Membrane</keyword>
<sequence length="203" mass="22194">MDSLLKQRLVGAIVLVALGVIFIPMLLEGPNRTLVPKMDEMPVPETLAPELPLERFPPVSEPRRAERAIMTDATGSKIAEEDRTPEALQPAKTEAVPKPAAVVPPKPVIAPVKSPAAEAPTTKAMKDSWIVQVVSLSSKGNALALRDKLRKGGFATQVEQVRVGGKTHYRVRVGPFLERVEADRVRKQIADRFAQNGRVMSWP</sequence>
<dbReference type="PROSITE" id="PS51724">
    <property type="entry name" value="SPOR"/>
    <property type="match status" value="1"/>
</dbReference>
<dbReference type="GO" id="GO:0032153">
    <property type="term" value="C:cell division site"/>
    <property type="evidence" value="ECO:0007669"/>
    <property type="project" value="TreeGrafter"/>
</dbReference>
<dbReference type="GO" id="GO:0032506">
    <property type="term" value="P:cytokinetic process"/>
    <property type="evidence" value="ECO:0007669"/>
    <property type="project" value="TreeGrafter"/>
</dbReference>
<dbReference type="Gene3D" id="3.30.70.1070">
    <property type="entry name" value="Sporulation related repeat"/>
    <property type="match status" value="1"/>
</dbReference>
<dbReference type="EMBL" id="UOFM01000519">
    <property type="protein sequence ID" value="VAW83205.1"/>
    <property type="molecule type" value="Genomic_DNA"/>
</dbReference>
<keyword evidence="2" id="KW-1133">Transmembrane helix</keyword>
<feature type="transmembrane region" description="Helical" evidence="2">
    <location>
        <begin position="9"/>
        <end position="27"/>
    </location>
</feature>
<gene>
    <name evidence="4" type="ORF">MNBD_GAMMA14-1754</name>
</gene>
<proteinExistence type="predicted"/>
<dbReference type="PANTHER" id="PTHR38687">
    <property type="entry name" value="CELL DIVISION PROTEIN DEDD-RELATED"/>
    <property type="match status" value="1"/>
</dbReference>
<dbReference type="PANTHER" id="PTHR38687:SF1">
    <property type="entry name" value="CELL DIVISION PROTEIN DEDD"/>
    <property type="match status" value="1"/>
</dbReference>
<dbReference type="AlphaFoldDB" id="A0A3B0YQM4"/>
<dbReference type="InterPro" id="IPR052521">
    <property type="entry name" value="Cell_div_SPOR-domain"/>
</dbReference>
<evidence type="ECO:0000313" key="4">
    <source>
        <dbReference type="EMBL" id="VAW83205.1"/>
    </source>
</evidence>
<evidence type="ECO:0000256" key="2">
    <source>
        <dbReference type="SAM" id="Phobius"/>
    </source>
</evidence>
<feature type="domain" description="SPOR" evidence="3">
    <location>
        <begin position="123"/>
        <end position="203"/>
    </location>
</feature>
<accession>A0A3B0YQM4</accession>
<dbReference type="InterPro" id="IPR036680">
    <property type="entry name" value="SPOR-like_sf"/>
</dbReference>
<protein>
    <recommendedName>
        <fullName evidence="3">SPOR domain-containing protein</fullName>
    </recommendedName>
</protein>
<evidence type="ECO:0000259" key="3">
    <source>
        <dbReference type="PROSITE" id="PS51724"/>
    </source>
</evidence>